<accession>A0A0G0E3N8</accession>
<evidence type="ECO:0000256" key="1">
    <source>
        <dbReference type="SAM" id="Phobius"/>
    </source>
</evidence>
<evidence type="ECO:0000313" key="3">
    <source>
        <dbReference type="Proteomes" id="UP000034344"/>
    </source>
</evidence>
<dbReference type="InterPro" id="IPR043993">
    <property type="entry name" value="T4SS_pilin"/>
</dbReference>
<keyword evidence="1" id="KW-1133">Transmembrane helix</keyword>
<feature type="transmembrane region" description="Helical" evidence="1">
    <location>
        <begin position="123"/>
        <end position="147"/>
    </location>
</feature>
<dbReference type="AlphaFoldDB" id="A0A0G0E3N8"/>
<dbReference type="Proteomes" id="UP000034344">
    <property type="component" value="Unassembled WGS sequence"/>
</dbReference>
<dbReference type="EMBL" id="LBRS01000007">
    <property type="protein sequence ID" value="KKQ01528.1"/>
    <property type="molecule type" value="Genomic_DNA"/>
</dbReference>
<name>A0A0G0E3N8_9BACT</name>
<sequence>MKNCFGWLLLLFFTMFMLVYIMAKPASAEEPRYAACDLCGYCPPNPAPQSWTKCAACLYPEITDPESNQTLIVDPQTNNPPTPFPGNQYTMLGCLSTQSFFGGGGLTEEEGQVGGVVQKLLNIVFSIVGGLAFLSLLYGSFVVLTSQASPDRLIQGKKIIYGAIIGVVFSLSSVFIVNLLASGILKIPGFNAGP</sequence>
<feature type="transmembrane region" description="Helical" evidence="1">
    <location>
        <begin position="159"/>
        <end position="185"/>
    </location>
</feature>
<protein>
    <submittedName>
        <fullName evidence="2">Uncharacterized protein</fullName>
    </submittedName>
</protein>
<keyword evidence="1" id="KW-0812">Transmembrane</keyword>
<reference evidence="2 3" key="1">
    <citation type="journal article" date="2015" name="Nature">
        <title>rRNA introns, odd ribosomes, and small enigmatic genomes across a large radiation of phyla.</title>
        <authorList>
            <person name="Brown C.T."/>
            <person name="Hug L.A."/>
            <person name="Thomas B.C."/>
            <person name="Sharon I."/>
            <person name="Castelle C.J."/>
            <person name="Singh A."/>
            <person name="Wilkins M.J."/>
            <person name="Williams K.H."/>
            <person name="Banfield J.F."/>
        </authorList>
    </citation>
    <scope>NUCLEOTIDE SEQUENCE [LARGE SCALE GENOMIC DNA]</scope>
</reference>
<evidence type="ECO:0000313" key="2">
    <source>
        <dbReference type="EMBL" id="KKQ01528.1"/>
    </source>
</evidence>
<keyword evidence="1" id="KW-0472">Membrane</keyword>
<comment type="caution">
    <text evidence="2">The sequence shown here is derived from an EMBL/GenBank/DDBJ whole genome shotgun (WGS) entry which is preliminary data.</text>
</comment>
<dbReference type="Pfam" id="PF18895">
    <property type="entry name" value="T4SS_pilin"/>
    <property type="match status" value="1"/>
</dbReference>
<gene>
    <name evidence="2" type="ORF">US11_C0007G0021</name>
</gene>
<organism evidence="2 3">
    <name type="scientific">Candidatus Roizmanbacteria bacterium GW2011_GWA2_36_23</name>
    <dbReference type="NCBI Taxonomy" id="1618480"/>
    <lineage>
        <taxon>Bacteria</taxon>
        <taxon>Candidatus Roizmaniibacteriota</taxon>
    </lineage>
</organism>
<proteinExistence type="predicted"/>